<keyword evidence="2" id="KW-1185">Reference proteome</keyword>
<proteinExistence type="predicted"/>
<name>A0A212CMJ1_CEREH</name>
<evidence type="ECO:0000313" key="2">
    <source>
        <dbReference type="Proteomes" id="UP000242450"/>
    </source>
</evidence>
<dbReference type="Proteomes" id="UP000242450">
    <property type="component" value="Chromosome 16"/>
</dbReference>
<comment type="caution">
    <text evidence="1">The sequence shown here is derived from an EMBL/GenBank/DDBJ whole genome shotgun (WGS) entry which is preliminary data.</text>
</comment>
<gene>
    <name evidence="1" type="ORF">Celaphus_00017183</name>
</gene>
<evidence type="ECO:0000313" key="1">
    <source>
        <dbReference type="EMBL" id="OWK07112.1"/>
    </source>
</evidence>
<dbReference type="EMBL" id="MKHE01000016">
    <property type="protein sequence ID" value="OWK07112.1"/>
    <property type="molecule type" value="Genomic_DNA"/>
</dbReference>
<accession>A0A212CMJ1</accession>
<reference evidence="1 2" key="1">
    <citation type="journal article" date="2018" name="Mol. Genet. Genomics">
        <title>The red deer Cervus elaphus genome CerEla1.0: sequencing, annotating, genes, and chromosomes.</title>
        <authorList>
            <person name="Bana N.A."/>
            <person name="Nyiri A."/>
            <person name="Nagy J."/>
            <person name="Frank K."/>
            <person name="Nagy T."/>
            <person name="Steger V."/>
            <person name="Schiller M."/>
            <person name="Lakatos P."/>
            <person name="Sugar L."/>
            <person name="Horn P."/>
            <person name="Barta E."/>
            <person name="Orosz L."/>
        </authorList>
    </citation>
    <scope>NUCLEOTIDE SEQUENCE [LARGE SCALE GENOMIC DNA]</scope>
    <source>
        <strain evidence="1">Hungarian</strain>
    </source>
</reference>
<organism evidence="1 2">
    <name type="scientific">Cervus elaphus hippelaphus</name>
    <name type="common">European red deer</name>
    <dbReference type="NCBI Taxonomy" id="46360"/>
    <lineage>
        <taxon>Eukaryota</taxon>
        <taxon>Metazoa</taxon>
        <taxon>Chordata</taxon>
        <taxon>Craniata</taxon>
        <taxon>Vertebrata</taxon>
        <taxon>Euteleostomi</taxon>
        <taxon>Mammalia</taxon>
        <taxon>Eutheria</taxon>
        <taxon>Laurasiatheria</taxon>
        <taxon>Artiodactyla</taxon>
        <taxon>Ruminantia</taxon>
        <taxon>Pecora</taxon>
        <taxon>Cervidae</taxon>
        <taxon>Cervinae</taxon>
        <taxon>Cervus</taxon>
    </lineage>
</organism>
<protein>
    <submittedName>
        <fullName evidence="1">Uncharacterized protein</fullName>
    </submittedName>
</protein>
<dbReference type="AlphaFoldDB" id="A0A212CMJ1"/>
<sequence>MLPLETSHRRDRPFQLSSSYPVLVAGAAKEWNFSTLTHLGTQKNTFPYTHQRHDFGEIPKTGSCAEAPRDMNHQESETECLEGIRKGGGGRLPCDFIGEGNYVTE</sequence>